<dbReference type="InterPro" id="IPR027275">
    <property type="entry name" value="PRC-brl_dom"/>
</dbReference>
<dbReference type="InterPro" id="IPR011033">
    <property type="entry name" value="PRC_barrel-like_sf"/>
</dbReference>
<organism evidence="2 3">
    <name type="scientific">Infirmifilum uzonense</name>
    <dbReference type="NCBI Taxonomy" id="1550241"/>
    <lineage>
        <taxon>Archaea</taxon>
        <taxon>Thermoproteota</taxon>
        <taxon>Thermoprotei</taxon>
        <taxon>Thermofilales</taxon>
        <taxon>Thermofilaceae</taxon>
        <taxon>Infirmifilum</taxon>
    </lineage>
</organism>
<evidence type="ECO:0000313" key="3">
    <source>
        <dbReference type="Proteomes" id="UP000067434"/>
    </source>
</evidence>
<dbReference type="KEGG" id="thf:MA03_07530"/>
<dbReference type="GeneID" id="25402071"/>
<dbReference type="Proteomes" id="UP000067434">
    <property type="component" value="Chromosome"/>
</dbReference>
<dbReference type="HOGENOM" id="CLU_2434029_0_0_2"/>
<evidence type="ECO:0000259" key="1">
    <source>
        <dbReference type="Pfam" id="PF05239"/>
    </source>
</evidence>
<evidence type="ECO:0000313" key="2">
    <source>
        <dbReference type="EMBL" id="AKG39119.1"/>
    </source>
</evidence>
<accession>A0A0F7FJM2</accession>
<sequence length="90" mass="10068">MMLTRDLVGKVVVTLDGFHVGKVEELEISEDWKVQNLVLRLTSDAAREIGIRLSFKPRGIVSTAHVKGVADYITIDVEKAQLKETVKPHK</sequence>
<dbReference type="AlphaFoldDB" id="A0A0F7FJM2"/>
<protein>
    <recommendedName>
        <fullName evidence="1">PRC-barrel domain-containing protein</fullName>
    </recommendedName>
</protein>
<name>A0A0F7FJM2_9CREN</name>
<dbReference type="Gene3D" id="2.30.30.240">
    <property type="entry name" value="PRC-barrel domain"/>
    <property type="match status" value="1"/>
</dbReference>
<keyword evidence="3" id="KW-1185">Reference proteome</keyword>
<feature type="domain" description="PRC-barrel" evidence="1">
    <location>
        <begin position="3"/>
        <end position="81"/>
    </location>
</feature>
<dbReference type="SUPFAM" id="SSF50346">
    <property type="entry name" value="PRC-barrel domain"/>
    <property type="match status" value="1"/>
</dbReference>
<proteinExistence type="predicted"/>
<dbReference type="Pfam" id="PF05239">
    <property type="entry name" value="PRC"/>
    <property type="match status" value="1"/>
</dbReference>
<gene>
    <name evidence="2" type="ORF">MA03_07530</name>
</gene>
<dbReference type="RefSeq" id="WP_052884661.1">
    <property type="nucleotide sequence ID" value="NZ_CP009961.1"/>
</dbReference>
<dbReference type="PATRIC" id="fig|1550241.5.peg.1556"/>
<reference evidence="2 3" key="1">
    <citation type="journal article" date="2015" name="Stand. Genomic Sci.">
        <title>Complete genome sequence of and proposal of Thermofilum uzonense sp. nov. a novel hyperthermophilic crenarchaeon and emended description of the genus Thermofilum.</title>
        <authorList>
            <person name="Toshchakov S.V."/>
            <person name="Korzhenkov A.A."/>
            <person name="Samarov N.I."/>
            <person name="Mazunin I.O."/>
            <person name="Mozhey O.I."/>
            <person name="Shmyr I.S."/>
            <person name="Derbikova K.S."/>
            <person name="Taranov E.A."/>
            <person name="Dominova I.N."/>
            <person name="Bonch-Osmolovskaya E.A."/>
            <person name="Patrushev M.V."/>
            <person name="Podosokorskaya O.A."/>
            <person name="Kublanov I.V."/>
        </authorList>
    </citation>
    <scope>NUCLEOTIDE SEQUENCE [LARGE SCALE GENOMIC DNA]</scope>
    <source>
        <strain evidence="2 3">1807-2</strain>
    </source>
</reference>
<dbReference type="EMBL" id="CP009961">
    <property type="protein sequence ID" value="AKG39119.1"/>
    <property type="molecule type" value="Genomic_DNA"/>
</dbReference>